<dbReference type="InterPro" id="IPR050523">
    <property type="entry name" value="AKR_Detox_Biosynth"/>
</dbReference>
<organism evidence="2 3">
    <name type="scientific">Pseudomonas piscis</name>
    <dbReference type="NCBI Taxonomy" id="2614538"/>
    <lineage>
        <taxon>Bacteria</taxon>
        <taxon>Pseudomonadati</taxon>
        <taxon>Pseudomonadota</taxon>
        <taxon>Gammaproteobacteria</taxon>
        <taxon>Pseudomonadales</taxon>
        <taxon>Pseudomonadaceae</taxon>
        <taxon>Pseudomonas</taxon>
    </lineage>
</organism>
<evidence type="ECO:0000313" key="3">
    <source>
        <dbReference type="Proteomes" id="UP000486534"/>
    </source>
</evidence>
<dbReference type="Gene3D" id="3.20.20.100">
    <property type="entry name" value="NADP-dependent oxidoreductase domain"/>
    <property type="match status" value="1"/>
</dbReference>
<dbReference type="AlphaFoldDB" id="A0A7X1PJW5"/>
<accession>A0A7X1PJW5</accession>
<name>A0A7X1PJW5_9PSED</name>
<dbReference type="GO" id="GO:0005829">
    <property type="term" value="C:cytosol"/>
    <property type="evidence" value="ECO:0007669"/>
    <property type="project" value="TreeGrafter"/>
</dbReference>
<dbReference type="Pfam" id="PF00248">
    <property type="entry name" value="Aldo_ket_red"/>
    <property type="match status" value="1"/>
</dbReference>
<dbReference type="InterPro" id="IPR036812">
    <property type="entry name" value="NAD(P)_OxRdtase_dom_sf"/>
</dbReference>
<feature type="domain" description="NADP-dependent oxidoreductase" evidence="1">
    <location>
        <begin position="30"/>
        <end position="341"/>
    </location>
</feature>
<sequence>MAPQACGTTVATALGARRVLGRTGLRVSPVALGTMQFGWTASDVQSMRILDAYRAAGGNLIDTANMYGGDQSTEQFAANRAHVGMSEDIIGRWLQTRGGRDDLVLTTKVRARMWEGADGEGLTRAHIMRAVEDSLRRLRTECIDVLYAHWPDPQAHPEEWLEAFGDLIRQGKVGVAGTSNFCGFETFGDLLTPLLDLARRGSGYPAIQVEQPRFNLLNRGEYEPALQRIALDHGLGIVTYSSLASGFLAGAVPLRQAPCGSRARFLAQYCVEEGWQLLEALQQIARDLQVPMAAVALAWTQAQPGVTSTLIGPDRLEQLAEASWSPAIRLDQEQLACLDRLSWRLSRPEFVQW</sequence>
<dbReference type="PANTHER" id="PTHR43364">
    <property type="entry name" value="NADH-SPECIFIC METHYLGLYOXAL REDUCTASE-RELATED"/>
    <property type="match status" value="1"/>
</dbReference>
<dbReference type="RefSeq" id="WP_152897030.1">
    <property type="nucleotide sequence ID" value="NZ_JBLAVA010000007.1"/>
</dbReference>
<evidence type="ECO:0000313" key="2">
    <source>
        <dbReference type="EMBL" id="MQA53127.1"/>
    </source>
</evidence>
<dbReference type="SUPFAM" id="SSF51430">
    <property type="entry name" value="NAD(P)-linked oxidoreductase"/>
    <property type="match status" value="1"/>
</dbReference>
<dbReference type="PANTHER" id="PTHR43364:SF6">
    <property type="entry name" value="OXIDOREDUCTASE-RELATED"/>
    <property type="match status" value="1"/>
</dbReference>
<proteinExistence type="predicted"/>
<dbReference type="EMBL" id="WHUV01000001">
    <property type="protein sequence ID" value="MQA53127.1"/>
    <property type="molecule type" value="Genomic_DNA"/>
</dbReference>
<protein>
    <submittedName>
        <fullName evidence="2">Aldo/keto reductase</fullName>
    </submittedName>
</protein>
<dbReference type="Proteomes" id="UP000486534">
    <property type="component" value="Unassembled WGS sequence"/>
</dbReference>
<gene>
    <name evidence="2" type="ORF">GDH07_07290</name>
</gene>
<evidence type="ECO:0000259" key="1">
    <source>
        <dbReference type="Pfam" id="PF00248"/>
    </source>
</evidence>
<reference evidence="2 3" key="1">
    <citation type="submission" date="2019-10" db="EMBL/GenBank/DDBJ databases">
        <title>Pseudomonas dajingensis sp. nov., isolated from the profound head ulcers of farmed Murray cod (Maccullochella peelii peelii).</title>
        <authorList>
            <person name="Liu Y."/>
        </authorList>
    </citation>
    <scope>NUCLEOTIDE SEQUENCE [LARGE SCALE GENOMIC DNA]</scope>
    <source>
        <strain evidence="2 3">MC042</strain>
    </source>
</reference>
<dbReference type="InterPro" id="IPR023210">
    <property type="entry name" value="NADP_OxRdtase_dom"/>
</dbReference>
<comment type="caution">
    <text evidence="2">The sequence shown here is derived from an EMBL/GenBank/DDBJ whole genome shotgun (WGS) entry which is preliminary data.</text>
</comment>